<evidence type="ECO:0000256" key="1">
    <source>
        <dbReference type="SAM" id="MobiDB-lite"/>
    </source>
</evidence>
<keyword evidence="3" id="KW-1185">Reference proteome</keyword>
<gene>
    <name evidence="2" type="ORF">CSSPJE1EN1_LOCUS348</name>
</gene>
<feature type="region of interest" description="Disordered" evidence="1">
    <location>
        <begin position="1"/>
        <end position="27"/>
    </location>
</feature>
<accession>A0ABP0VKB5</accession>
<dbReference type="EMBL" id="OZ020096">
    <property type="protein sequence ID" value="CAK9254870.1"/>
    <property type="molecule type" value="Genomic_DNA"/>
</dbReference>
<protein>
    <submittedName>
        <fullName evidence="2">Uncharacterized protein</fullName>
    </submittedName>
</protein>
<proteinExistence type="predicted"/>
<reference evidence="2 3" key="1">
    <citation type="submission" date="2024-02" db="EMBL/GenBank/DDBJ databases">
        <authorList>
            <consortium name="ELIXIR-Norway"/>
            <consortium name="Elixir Norway"/>
        </authorList>
    </citation>
    <scope>NUCLEOTIDE SEQUENCE [LARGE SCALE GENOMIC DNA]</scope>
</reference>
<evidence type="ECO:0000313" key="2">
    <source>
        <dbReference type="EMBL" id="CAK9254870.1"/>
    </source>
</evidence>
<dbReference type="Proteomes" id="UP001497444">
    <property type="component" value="Chromosome 1"/>
</dbReference>
<name>A0ABP0VKB5_9BRYO</name>
<feature type="compositionally biased region" description="Low complexity" evidence="1">
    <location>
        <begin position="1"/>
        <end position="16"/>
    </location>
</feature>
<sequence length="202" mass="20969">MSVKLSSSREQSRSISHMPWGRGQQQEQAVQMAANSAAIIPPAFNATDRAGYWFPAGSWARPVTFGELEYTPGSLLSSVQIAPRGEHRHMNRTASSSSADETATALGSVAAILSHPTTNSNVLEVLIQPPGTNNPTDEIATSSTSSALTTTIIAMASEVAPPASSSTNQTVTMADVLATPYSSLGTAISSTVANAISAEFST</sequence>
<evidence type="ECO:0000313" key="3">
    <source>
        <dbReference type="Proteomes" id="UP001497444"/>
    </source>
</evidence>
<organism evidence="2 3">
    <name type="scientific">Sphagnum jensenii</name>
    <dbReference type="NCBI Taxonomy" id="128206"/>
    <lineage>
        <taxon>Eukaryota</taxon>
        <taxon>Viridiplantae</taxon>
        <taxon>Streptophyta</taxon>
        <taxon>Embryophyta</taxon>
        <taxon>Bryophyta</taxon>
        <taxon>Sphagnophytina</taxon>
        <taxon>Sphagnopsida</taxon>
        <taxon>Sphagnales</taxon>
        <taxon>Sphagnaceae</taxon>
        <taxon>Sphagnum</taxon>
    </lineage>
</organism>